<dbReference type="GO" id="GO:0006310">
    <property type="term" value="P:DNA recombination"/>
    <property type="evidence" value="ECO:0007669"/>
    <property type="project" value="UniProtKB-KW"/>
</dbReference>
<dbReference type="EC" id="5.6.2.3" evidence="1"/>
<keyword evidence="1" id="KW-0067">ATP-binding</keyword>
<proteinExistence type="inferred from homology"/>
<dbReference type="PANTHER" id="PTHR10492:SF57">
    <property type="entry name" value="ATP-DEPENDENT DNA HELICASE"/>
    <property type="match status" value="1"/>
</dbReference>
<evidence type="ECO:0000256" key="1">
    <source>
        <dbReference type="RuleBase" id="RU363044"/>
    </source>
</evidence>
<dbReference type="VEuPathDB" id="FungiDB:PC110_g22617"/>
<dbReference type="GO" id="GO:0006281">
    <property type="term" value="P:DNA repair"/>
    <property type="evidence" value="ECO:0007669"/>
    <property type="project" value="UniProtKB-KW"/>
</dbReference>
<comment type="caution">
    <text evidence="4">The sequence shown here is derived from an EMBL/GenBank/DDBJ whole genome shotgun (WGS) entry which is preliminary data.</text>
</comment>
<keyword evidence="1" id="KW-0234">DNA repair</keyword>
<dbReference type="EMBL" id="RCMI01000476">
    <property type="protein sequence ID" value="KAG2909088.1"/>
    <property type="molecule type" value="Genomic_DNA"/>
</dbReference>
<dbReference type="InterPro" id="IPR025476">
    <property type="entry name" value="Helitron_helicase-like"/>
</dbReference>
<keyword evidence="1" id="KW-0233">DNA recombination</keyword>
<dbReference type="GO" id="GO:0043139">
    <property type="term" value="F:5'-3' DNA helicase activity"/>
    <property type="evidence" value="ECO:0007669"/>
    <property type="project" value="UniProtKB-EC"/>
</dbReference>
<dbReference type="Pfam" id="PF14214">
    <property type="entry name" value="Helitron_like_N"/>
    <property type="match status" value="1"/>
</dbReference>
<name>A0A8T1BUU5_9STRA</name>
<evidence type="ECO:0000259" key="3">
    <source>
        <dbReference type="Pfam" id="PF14214"/>
    </source>
</evidence>
<comment type="catalytic activity">
    <reaction evidence="1">
        <text>ATP + H2O = ADP + phosphate + H(+)</text>
        <dbReference type="Rhea" id="RHEA:13065"/>
        <dbReference type="ChEBI" id="CHEBI:15377"/>
        <dbReference type="ChEBI" id="CHEBI:15378"/>
        <dbReference type="ChEBI" id="CHEBI:30616"/>
        <dbReference type="ChEBI" id="CHEBI:43474"/>
        <dbReference type="ChEBI" id="CHEBI:456216"/>
        <dbReference type="EC" id="5.6.2.3"/>
    </reaction>
</comment>
<keyword evidence="1" id="KW-0547">Nucleotide-binding</keyword>
<dbReference type="Proteomes" id="UP000774804">
    <property type="component" value="Unassembled WGS sequence"/>
</dbReference>
<dbReference type="GO" id="GO:0016787">
    <property type="term" value="F:hydrolase activity"/>
    <property type="evidence" value="ECO:0007669"/>
    <property type="project" value="UniProtKB-KW"/>
</dbReference>
<dbReference type="InterPro" id="IPR027417">
    <property type="entry name" value="P-loop_NTPase"/>
</dbReference>
<dbReference type="VEuPathDB" id="FungiDB:PC110_g9582"/>
<dbReference type="PANTHER" id="PTHR10492">
    <property type="match status" value="1"/>
</dbReference>
<reference evidence="4" key="1">
    <citation type="submission" date="2018-10" db="EMBL/GenBank/DDBJ databases">
        <title>Effector identification in a new, highly contiguous assembly of the strawberry crown rot pathogen Phytophthora cactorum.</title>
        <authorList>
            <person name="Armitage A.D."/>
            <person name="Nellist C.F."/>
            <person name="Bates H."/>
            <person name="Vickerstaff R.J."/>
            <person name="Harrison R.J."/>
        </authorList>
    </citation>
    <scope>NUCLEOTIDE SEQUENCE</scope>
    <source>
        <strain evidence="4">4032</strain>
    </source>
</reference>
<feature type="domain" description="Helitron helicase-like" evidence="3">
    <location>
        <begin position="186"/>
        <end position="398"/>
    </location>
</feature>
<evidence type="ECO:0000313" key="5">
    <source>
        <dbReference type="Proteomes" id="UP000774804"/>
    </source>
</evidence>
<keyword evidence="1" id="KW-0378">Hydrolase</keyword>
<dbReference type="Gene3D" id="3.40.50.300">
    <property type="entry name" value="P-loop containing nucleotide triphosphate hydrolases"/>
    <property type="match status" value="1"/>
</dbReference>
<dbReference type="GO" id="GO:0000723">
    <property type="term" value="P:telomere maintenance"/>
    <property type="evidence" value="ECO:0007669"/>
    <property type="project" value="InterPro"/>
</dbReference>
<dbReference type="GO" id="GO:0005524">
    <property type="term" value="F:ATP binding"/>
    <property type="evidence" value="ECO:0007669"/>
    <property type="project" value="UniProtKB-KW"/>
</dbReference>
<dbReference type="Pfam" id="PF05970">
    <property type="entry name" value="PIF1"/>
    <property type="match status" value="1"/>
</dbReference>
<evidence type="ECO:0000313" key="4">
    <source>
        <dbReference type="EMBL" id="KAG2909088.1"/>
    </source>
</evidence>
<protein>
    <recommendedName>
        <fullName evidence="1">ATP-dependent DNA helicase</fullName>
        <ecNumber evidence="1">5.6.2.3</ecNumber>
    </recommendedName>
</protein>
<evidence type="ECO:0000259" key="2">
    <source>
        <dbReference type="Pfam" id="PF05970"/>
    </source>
</evidence>
<dbReference type="VEuPathDB" id="FungiDB:PC110_g17385"/>
<sequence length="961" mass="109800">MGHYLGSLLPYTDQITNQPVTPKFAQIYIVDPDMQQRATRRRGIFSDLCPVALGDIEAMMAEHNPLAQQFLTFGERLREFRASGGDIVDVRFRLHENRSRPSTYNLPTVSEVGATMIEDGNLDQPRDIILYAKDHRLFRLFDPHVTYDPLQYPLLLPYGELGWTYTDTYDGDIVRRNKRGMSLREHVGYRLYQKCDDQSVLHQGGRLFQQYCVDQRAKCEQEQLRWVAAHQSEIRADLYSGLNDSLMSESTNVLGEGEALLSEYNRSTRALQHPDQPRQRDNHFLNQIGKRVILPSSHSGGPRSMYKSYQDSITIVREYGKPDAFVTMTCSPTWEEIMEKIPDGQTAQDRPDIVAGVWQLKLVAELKALDEGVLGRVRARIYVMEFQKRGLPHAHILVILAEEDKPRTRQIIDKMVSAKLPDREKNPQLYETVTTCMIHGPCGAAYPSAVCMKVGKCAKGFPKPLSEVTKGNVVGYPVYRRRRREAGVILINGKEYDNETINQWVVPYNPYLSQKYNCHISVEVCTAIMAVKYLYKYVYKGSDKAVITVEAVRGEGSQTQIEPNEILRFLNARYISPVEAWMRLLDYSAQGKTHAITQLTIHLENEQMVTFRSSDNPAVVVTRGKHTMLTRFFELCASEAPENQVAKRALYQDIPKLFRWDTKAKRWVRRKRYQAALGQMIHVSPRDMQRFYMRVLLCHRKGPTSFENLRTVDGATYDSYREAALHAGYLEDDSEWVACMTEVSQLRMPYQLRQLFATIIVYSQVVEVGALWERFYDDLSLEFGYKYRSLEGNAKEEMVKFHTLKSLNDLLLDNGSAVTHFEDLPQLCEYPHLVLDSLLQNNVIRREMEGYSHDVLQETVDQEHLLNDEQRSVYSTIINAVDNPTPGNTLFFVDGPGGTGKSTLLKHILAKVRLSGKIALAVASSGIASLLLMGGRTVHSTFKIPLKLNDTSTCSIYKQFT</sequence>
<gene>
    <name evidence="4" type="ORF">PC115_g13382</name>
</gene>
<keyword evidence="1" id="KW-0227">DNA damage</keyword>
<dbReference type="VEuPathDB" id="FungiDB:PC110_g20614"/>
<dbReference type="InterPro" id="IPR010285">
    <property type="entry name" value="DNA_helicase_pif1-like_DEAD"/>
</dbReference>
<comment type="cofactor">
    <cofactor evidence="1">
        <name>Mg(2+)</name>
        <dbReference type="ChEBI" id="CHEBI:18420"/>
    </cofactor>
</comment>
<accession>A0A8T1BUU5</accession>
<keyword evidence="1" id="KW-0347">Helicase</keyword>
<organism evidence="4 5">
    <name type="scientific">Phytophthora cactorum</name>
    <dbReference type="NCBI Taxonomy" id="29920"/>
    <lineage>
        <taxon>Eukaryota</taxon>
        <taxon>Sar</taxon>
        <taxon>Stramenopiles</taxon>
        <taxon>Oomycota</taxon>
        <taxon>Peronosporomycetes</taxon>
        <taxon>Peronosporales</taxon>
        <taxon>Peronosporaceae</taxon>
        <taxon>Phytophthora</taxon>
    </lineage>
</organism>
<feature type="domain" description="DNA helicase Pif1-like DEAD-box helicase" evidence="2">
    <location>
        <begin position="866"/>
        <end position="958"/>
    </location>
</feature>
<dbReference type="AlphaFoldDB" id="A0A8T1BUU5"/>
<comment type="similarity">
    <text evidence="1">Belongs to the helicase family.</text>
</comment>
<dbReference type="SUPFAM" id="SSF52540">
    <property type="entry name" value="P-loop containing nucleoside triphosphate hydrolases"/>
    <property type="match status" value="1"/>
</dbReference>